<dbReference type="GO" id="GO:0008270">
    <property type="term" value="F:zinc ion binding"/>
    <property type="evidence" value="ECO:0007669"/>
    <property type="project" value="InterPro"/>
</dbReference>
<dbReference type="Pfam" id="PF00172">
    <property type="entry name" value="Zn_clus"/>
    <property type="match status" value="1"/>
</dbReference>
<dbReference type="CDD" id="cd00067">
    <property type="entry name" value="GAL4"/>
    <property type="match status" value="1"/>
</dbReference>
<feature type="compositionally biased region" description="Polar residues" evidence="2">
    <location>
        <begin position="123"/>
        <end position="143"/>
    </location>
</feature>
<feature type="region of interest" description="Disordered" evidence="2">
    <location>
        <begin position="567"/>
        <end position="594"/>
    </location>
</feature>
<dbReference type="OrthoDB" id="39175at2759"/>
<dbReference type="Gene3D" id="4.10.240.10">
    <property type="entry name" value="Zn(2)-C6 fungal-type DNA-binding domain"/>
    <property type="match status" value="1"/>
</dbReference>
<feature type="domain" description="Zn(2)-C6 fungal-type" evidence="3">
    <location>
        <begin position="70"/>
        <end position="100"/>
    </location>
</feature>
<evidence type="ECO:0000313" key="5">
    <source>
        <dbReference type="Proteomes" id="UP000245699"/>
    </source>
</evidence>
<dbReference type="SMART" id="SM00066">
    <property type="entry name" value="GAL4"/>
    <property type="match status" value="1"/>
</dbReference>
<dbReference type="SUPFAM" id="SSF57701">
    <property type="entry name" value="Zn2/Cys6 DNA-binding domain"/>
    <property type="match status" value="1"/>
</dbReference>
<protein>
    <recommendedName>
        <fullName evidence="3">Zn(2)-C6 fungal-type domain-containing protein</fullName>
    </recommendedName>
</protein>
<gene>
    <name evidence="4" type="ORF">BB559_001723</name>
</gene>
<dbReference type="STRING" id="61424.A0A2T9Z0W3"/>
<dbReference type="InterPro" id="IPR001138">
    <property type="entry name" value="Zn2Cys6_DnaBD"/>
</dbReference>
<feature type="region of interest" description="Disordered" evidence="2">
    <location>
        <begin position="1"/>
        <end position="23"/>
    </location>
</feature>
<reference evidence="4 5" key="1">
    <citation type="journal article" date="2018" name="MBio">
        <title>Comparative Genomics Reveals the Core Gene Toolbox for the Fungus-Insect Symbiosis.</title>
        <authorList>
            <person name="Wang Y."/>
            <person name="Stata M."/>
            <person name="Wang W."/>
            <person name="Stajich J.E."/>
            <person name="White M.M."/>
            <person name="Moncalvo J.M."/>
        </authorList>
    </citation>
    <scope>NUCLEOTIDE SEQUENCE [LARGE SCALE GENOMIC DNA]</scope>
    <source>
        <strain evidence="4 5">AUS-77-4</strain>
    </source>
</reference>
<accession>A0A2T9Z0W3</accession>
<dbReference type="Proteomes" id="UP000245699">
    <property type="component" value="Unassembled WGS sequence"/>
</dbReference>
<dbReference type="PROSITE" id="PS50048">
    <property type="entry name" value="ZN2_CY6_FUNGAL_2"/>
    <property type="match status" value="1"/>
</dbReference>
<evidence type="ECO:0000313" key="4">
    <source>
        <dbReference type="EMBL" id="PVU98245.1"/>
    </source>
</evidence>
<evidence type="ECO:0000259" key="3">
    <source>
        <dbReference type="PROSITE" id="PS50048"/>
    </source>
</evidence>
<dbReference type="PANTHER" id="PTHR47431">
    <property type="entry name" value="ZN(II)2CYS6 TRANSCRIPTION FACTOR (EUROFUNG)-RELATED"/>
    <property type="match status" value="1"/>
</dbReference>
<name>A0A2T9Z0W3_9FUNG</name>
<dbReference type="PANTHER" id="PTHR47431:SF1">
    <property type="entry name" value="ZN(II)2CYS6 TRANSCRIPTION FACTOR (EUROFUNG)"/>
    <property type="match status" value="1"/>
</dbReference>
<organism evidence="4 5">
    <name type="scientific">Furculomyces boomerangus</name>
    <dbReference type="NCBI Taxonomy" id="61424"/>
    <lineage>
        <taxon>Eukaryota</taxon>
        <taxon>Fungi</taxon>
        <taxon>Fungi incertae sedis</taxon>
        <taxon>Zoopagomycota</taxon>
        <taxon>Kickxellomycotina</taxon>
        <taxon>Harpellomycetes</taxon>
        <taxon>Harpellales</taxon>
        <taxon>Harpellaceae</taxon>
        <taxon>Furculomyces</taxon>
    </lineage>
</organism>
<keyword evidence="1" id="KW-0175">Coiled coil</keyword>
<sequence>MENTDSLMNNLPSNNTQKDHPILPKSENSINIFQNLFGLPLLGVDNGLSGRKDNKSSHGTTISKKPGHRACDSCRRRKTKCDGNKPVCGRCLRDSFKCGYVNGRARGRPPSSKSKKEAKKNDNQITSEETENNRVYASTSTDNKPTKTKKKQKKPKSVSLNINPQQNFNQNLIQELLYENPNSGSMNSQSSRSNYNNSYFSENVNMDDRFSNPFFGNNSFTENANYLDSNMNTGQIIGSQSGSMYSPNMDQTIHINDIQEQRKDNIEMQRQVFEKKRKASPKENKEFPAYFSPFQNLSNINPQLISSENQIAYQQPETQDRVDIKNLITKENARINQEKQNASNINKDPNQYKLEQAQKSRKQTLSKIYAPDYSQFLYPNTQYLNPSVLSAPMKLENSALVQNQPSSDYIGNLDYNHLQSDFDRYGGYFDSTSTKTSNTMAGYDTEGGGPINISRQQMYAKNQQQSTSNTFQDFSDFSYENSMGSSDKGKKGEFDSKNYSYDQAEAMRTAQMSVGKNSKVENVDEMMKRMQQQWMNNGETMGFGDSNDSLNLTKFLFNLSKSEASRNVSGKNQIKDVSGKTGDNTEEKGYRNTEQREISGDYNQENVFDIGVDKANILEGVSYPNMFFNREKFNNLNTSFNEEKKEQKEEAKNQLDFLTKEYTLDFEKYLKSTTKQTLGKDKENNQAIKTEDVKETNIMIGNFEDIIKEETYLNFPTIEYTTPDEQTTHEINSKKSFSMSPHLESIYLNLHPTYLLDNQKYINKKTGKVVTFDSKPSYCSVTPQDGNPNYQQNKVISLGESINIGEMADQYISGTNFAKNNNHSNMSCYLSVPANISNFKLNHSHHHKPGACCDNVHYKSDMTLNKSYCCEQNYNDHITNTTKMNLTPQDAEDYSQNQYPVIINSPQKSPFMNSQLSQNVFVSSMPIHGSHISDMVGLGFENNKADRRTNTRNGH</sequence>
<dbReference type="EMBL" id="MBFT01000087">
    <property type="protein sequence ID" value="PVU98245.1"/>
    <property type="molecule type" value="Genomic_DNA"/>
</dbReference>
<dbReference type="PROSITE" id="PS00463">
    <property type="entry name" value="ZN2_CY6_FUNGAL_1"/>
    <property type="match status" value="1"/>
</dbReference>
<dbReference type="InterPro" id="IPR036864">
    <property type="entry name" value="Zn2-C6_fun-type_DNA-bd_sf"/>
</dbReference>
<feature type="region of interest" description="Disordered" evidence="2">
    <location>
        <begin position="102"/>
        <end position="166"/>
    </location>
</feature>
<evidence type="ECO:0000256" key="2">
    <source>
        <dbReference type="SAM" id="MobiDB-lite"/>
    </source>
</evidence>
<feature type="compositionally biased region" description="Basic and acidic residues" evidence="2">
    <location>
        <begin position="573"/>
        <end position="594"/>
    </location>
</feature>
<feature type="compositionally biased region" description="Polar residues" evidence="2">
    <location>
        <begin position="1"/>
        <end position="16"/>
    </location>
</feature>
<dbReference type="GO" id="GO:0000981">
    <property type="term" value="F:DNA-binding transcription factor activity, RNA polymerase II-specific"/>
    <property type="evidence" value="ECO:0007669"/>
    <property type="project" value="InterPro"/>
</dbReference>
<dbReference type="AlphaFoldDB" id="A0A2T9Z0W3"/>
<comment type="caution">
    <text evidence="4">The sequence shown here is derived from an EMBL/GenBank/DDBJ whole genome shotgun (WGS) entry which is preliminary data.</text>
</comment>
<feature type="region of interest" description="Disordered" evidence="2">
    <location>
        <begin position="50"/>
        <end position="83"/>
    </location>
</feature>
<evidence type="ECO:0000256" key="1">
    <source>
        <dbReference type="SAM" id="Coils"/>
    </source>
</evidence>
<keyword evidence="5" id="KW-1185">Reference proteome</keyword>
<proteinExistence type="predicted"/>
<feature type="compositionally biased region" description="Basic residues" evidence="2">
    <location>
        <begin position="146"/>
        <end position="156"/>
    </location>
</feature>
<feature type="coiled-coil region" evidence="1">
    <location>
        <begin position="630"/>
        <end position="661"/>
    </location>
</feature>